<dbReference type="AlphaFoldDB" id="A0A482TL74"/>
<evidence type="ECO:0000256" key="2">
    <source>
        <dbReference type="SAM" id="Phobius"/>
    </source>
</evidence>
<evidence type="ECO:0000256" key="1">
    <source>
        <dbReference type="SAM" id="Coils"/>
    </source>
</evidence>
<keyword evidence="2" id="KW-0472">Membrane</keyword>
<reference evidence="3 4" key="1">
    <citation type="submission" date="2019-01" db="EMBL/GenBank/DDBJ databases">
        <title>Flavobacterium sp. nov. isolated from arctic soil.</title>
        <authorList>
            <person name="Kim D.-U."/>
        </authorList>
    </citation>
    <scope>NUCLEOTIDE SEQUENCE [LARGE SCALE GENOMIC DNA]</scope>
    <source>
        <strain evidence="3 4">Kopri-42</strain>
    </source>
</reference>
<evidence type="ECO:0000313" key="4">
    <source>
        <dbReference type="Proteomes" id="UP000253235"/>
    </source>
</evidence>
<dbReference type="InterPro" id="IPR025519">
    <property type="entry name" value="DUF4407"/>
</dbReference>
<keyword evidence="2" id="KW-1133">Transmembrane helix</keyword>
<comment type="caution">
    <text evidence="3">The sequence shown here is derived from an EMBL/GenBank/DDBJ whole genome shotgun (WGS) entry which is preliminary data.</text>
</comment>
<organism evidence="3 4">
    <name type="scientific">Flavobacterium petrolei</name>
    <dbReference type="NCBI Taxonomy" id="2259594"/>
    <lineage>
        <taxon>Bacteria</taxon>
        <taxon>Pseudomonadati</taxon>
        <taxon>Bacteroidota</taxon>
        <taxon>Flavobacteriia</taxon>
        <taxon>Flavobacteriales</taxon>
        <taxon>Flavobacteriaceae</taxon>
        <taxon>Flavobacterium</taxon>
    </lineage>
</organism>
<proteinExistence type="predicted"/>
<feature type="transmembrane region" description="Helical" evidence="2">
    <location>
        <begin position="57"/>
        <end position="74"/>
    </location>
</feature>
<dbReference type="Pfam" id="PF14362">
    <property type="entry name" value="DUF4407"/>
    <property type="match status" value="1"/>
</dbReference>
<accession>A0A482TL74</accession>
<name>A0A482TL74_9FLAO</name>
<dbReference type="EMBL" id="QNVY02000001">
    <property type="protein sequence ID" value="RYJ53545.1"/>
    <property type="molecule type" value="Genomic_DNA"/>
</dbReference>
<dbReference type="Proteomes" id="UP000253235">
    <property type="component" value="Unassembled WGS sequence"/>
</dbReference>
<gene>
    <name evidence="3" type="ORF">DR871_005705</name>
</gene>
<keyword evidence="2" id="KW-0812">Transmembrane</keyword>
<feature type="transmembrane region" description="Helical" evidence="2">
    <location>
        <begin position="264"/>
        <end position="287"/>
    </location>
</feature>
<feature type="transmembrane region" description="Helical" evidence="2">
    <location>
        <begin position="28"/>
        <end position="51"/>
    </location>
</feature>
<dbReference type="RefSeq" id="WP_113664461.1">
    <property type="nucleotide sequence ID" value="NZ_QNVY02000001.1"/>
</dbReference>
<feature type="coiled-coil region" evidence="1">
    <location>
        <begin position="149"/>
        <end position="176"/>
    </location>
</feature>
<evidence type="ECO:0000313" key="3">
    <source>
        <dbReference type="EMBL" id="RYJ53545.1"/>
    </source>
</evidence>
<keyword evidence="4" id="KW-1185">Reference proteome</keyword>
<dbReference type="OrthoDB" id="594406at2"/>
<keyword evidence="1" id="KW-0175">Coiled coil</keyword>
<sequence>MLKQFFILCSGADKDLLEGCSEGEQTKYVGIGATVFFTAVMAFLASSYALFTVFDSIYPAIAFGIVWSLLIFNLDRFIVSTIRKRDKIGSEFLQATPRIILAVIIAIVISKPLEIKIFEKEINTVLLKEKNAMALNNKKEVANYFKSDLDKNKTEIDKLKSEITNKEKEVNTLYETYITEAEGTAGTKKLGKGPVFKEKIAKHDLAKQELDTLQKTNLAKIAEMEKNTKTLQTDLDKKVSETQPIIDGFDGLMARINALDKLPWLPSFFIMLLFLAIETSPIIAKLLSPKGEYDYKLEDLETALKATIEQDKYQRTLLVKTSATMHDKVYGDIADDKQLYDLQRKNATDLLELQSNNFVEKQKRTL</sequence>
<protein>
    <submittedName>
        <fullName evidence="3">DUF4407 domain-containing protein</fullName>
    </submittedName>
</protein>